<sequence>MSPELHSALLILVIGLNTLLSRFLPFIIFAKSTPKSILFLGKVLPSAIMAMLIVYCFKDTDIAHSPYGLNELIAFMVVSLVHIAFKIAVLSIVCGTIAYMILVQNGGILHICGF</sequence>
<feature type="transmembrane region" description="Helical" evidence="1">
    <location>
        <begin position="37"/>
        <end position="57"/>
    </location>
</feature>
<keyword evidence="1" id="KW-1133">Transmembrane helix</keyword>
<dbReference type="Proteomes" id="UP000029733">
    <property type="component" value="Unassembled WGS sequence"/>
</dbReference>
<dbReference type="OrthoDB" id="5324916at2"/>
<accession>A0A4U8TF10</accession>
<name>A0A4U8TF10_9HELI</name>
<reference evidence="2 3" key="1">
    <citation type="journal article" date="2014" name="Genome Announc.">
        <title>Draft genome sequences of eight enterohepatic helicobacter species isolated from both laboratory and wild rodents.</title>
        <authorList>
            <person name="Sheh A."/>
            <person name="Shen Z."/>
            <person name="Fox J.G."/>
        </authorList>
    </citation>
    <scope>NUCLEOTIDE SEQUENCE [LARGE SCALE GENOMIC DNA]</scope>
    <source>
        <strain evidence="2 3">MIT 09-6949</strain>
    </source>
</reference>
<feature type="transmembrane region" description="Helical" evidence="1">
    <location>
        <begin position="72"/>
        <end position="102"/>
    </location>
</feature>
<evidence type="ECO:0000313" key="3">
    <source>
        <dbReference type="Proteomes" id="UP000029733"/>
    </source>
</evidence>
<gene>
    <name evidence="2" type="ORF">LS71_000640</name>
</gene>
<evidence type="ECO:0000313" key="2">
    <source>
        <dbReference type="EMBL" id="TLD97297.1"/>
    </source>
</evidence>
<dbReference type="PIRSF" id="PIRSF003203">
    <property type="entry name" value="AzlD"/>
    <property type="match status" value="1"/>
</dbReference>
<feature type="transmembrane region" description="Helical" evidence="1">
    <location>
        <begin position="6"/>
        <end position="30"/>
    </location>
</feature>
<keyword evidence="1" id="KW-0472">Membrane</keyword>
<dbReference type="STRING" id="1677920.LS71_04760"/>
<evidence type="ECO:0000256" key="1">
    <source>
        <dbReference type="SAM" id="Phobius"/>
    </source>
</evidence>
<dbReference type="RefSeq" id="WP_034354408.1">
    <property type="nucleotide sequence ID" value="NZ_JRPR02000001.1"/>
</dbReference>
<dbReference type="InterPro" id="IPR008407">
    <property type="entry name" value="Brnchd-chn_aa_trnsp_AzlD"/>
</dbReference>
<dbReference type="Pfam" id="PF05437">
    <property type="entry name" value="AzlD"/>
    <property type="match status" value="1"/>
</dbReference>
<keyword evidence="1" id="KW-0812">Transmembrane</keyword>
<comment type="caution">
    <text evidence="2">The sequence shown here is derived from an EMBL/GenBank/DDBJ whole genome shotgun (WGS) entry which is preliminary data.</text>
</comment>
<proteinExistence type="predicted"/>
<dbReference type="AlphaFoldDB" id="A0A4U8TF10"/>
<keyword evidence="3" id="KW-1185">Reference proteome</keyword>
<organism evidence="2 3">
    <name type="scientific">Helicobacter jaachi</name>
    <dbReference type="NCBI Taxonomy" id="1677920"/>
    <lineage>
        <taxon>Bacteria</taxon>
        <taxon>Pseudomonadati</taxon>
        <taxon>Campylobacterota</taxon>
        <taxon>Epsilonproteobacteria</taxon>
        <taxon>Campylobacterales</taxon>
        <taxon>Helicobacteraceae</taxon>
        <taxon>Helicobacter</taxon>
    </lineage>
</organism>
<dbReference type="EMBL" id="JRPR02000001">
    <property type="protein sequence ID" value="TLD97297.1"/>
    <property type="molecule type" value="Genomic_DNA"/>
</dbReference>
<protein>
    <submittedName>
        <fullName evidence="2">Branched-chain amino acid transporter AzlD</fullName>
    </submittedName>
</protein>